<accession>A0A923LK57</accession>
<dbReference type="InterPro" id="IPR046249">
    <property type="entry name" value="DUF6282"/>
</dbReference>
<protein>
    <recommendedName>
        <fullName evidence="3">Cytosolic protein</fullName>
    </recommendedName>
</protein>
<evidence type="ECO:0008006" key="3">
    <source>
        <dbReference type="Google" id="ProtNLM"/>
    </source>
</evidence>
<dbReference type="Proteomes" id="UP000652477">
    <property type="component" value="Unassembled WGS sequence"/>
</dbReference>
<dbReference type="EMBL" id="JACOPF010000002">
    <property type="protein sequence ID" value="MBC5689451.1"/>
    <property type="molecule type" value="Genomic_DNA"/>
</dbReference>
<name>A0A923LK57_9FIRM</name>
<dbReference type="Gene3D" id="3.20.20.140">
    <property type="entry name" value="Metal-dependent hydrolases"/>
    <property type="match status" value="1"/>
</dbReference>
<evidence type="ECO:0000313" key="2">
    <source>
        <dbReference type="Proteomes" id="UP000652477"/>
    </source>
</evidence>
<dbReference type="Pfam" id="PF19799">
    <property type="entry name" value="DUF6282"/>
    <property type="match status" value="1"/>
</dbReference>
<keyword evidence="2" id="KW-1185">Reference proteome</keyword>
<sequence length="295" mass="32069">MDQIDSLLEGSVDMHIHSGPGLISRSLDHVEAAQEAMAAGQKAIVIKDQHIPSAETANIIQKYIVREAPFHIYGSVALNNAAGGVNPRVVEAALGCGAKVIWMPTLSARFHKEGHAKMTAKAQAAMPKTKFALSQDPPLSVLKEDGSLLDEVYEICKLIAQKNVVLGTGHLSWPETYAVIKAAKEAGVEKIVVDHPEHLLKATAEQMQELTAQGVYVEHVLALVYSNKSSHEKIYEMIREHGVEYCVVASDLGQVGRPHPVEGMRNFIADMLKFGLTESEIRKITSENPGKLLGV</sequence>
<dbReference type="RefSeq" id="WP_186876120.1">
    <property type="nucleotide sequence ID" value="NZ_JACOPF010000002.1"/>
</dbReference>
<dbReference type="PIRSF" id="PIRSF021898">
    <property type="entry name" value="UCP021898"/>
    <property type="match status" value="1"/>
</dbReference>
<dbReference type="InterPro" id="IPR032466">
    <property type="entry name" value="Metal_Hydrolase"/>
</dbReference>
<reference evidence="1" key="1">
    <citation type="submission" date="2020-08" db="EMBL/GenBank/DDBJ databases">
        <title>Genome public.</title>
        <authorList>
            <person name="Liu C."/>
            <person name="Sun Q."/>
        </authorList>
    </citation>
    <scope>NUCLEOTIDE SEQUENCE</scope>
    <source>
        <strain evidence="1">NSJ-55</strain>
    </source>
</reference>
<dbReference type="AlphaFoldDB" id="A0A923LK57"/>
<proteinExistence type="predicted"/>
<evidence type="ECO:0000313" key="1">
    <source>
        <dbReference type="EMBL" id="MBC5689451.1"/>
    </source>
</evidence>
<gene>
    <name evidence="1" type="ORF">H8S37_11030</name>
</gene>
<organism evidence="1 2">
    <name type="scientific">Mediterraneibacter hominis</name>
    <dbReference type="NCBI Taxonomy" id="2763054"/>
    <lineage>
        <taxon>Bacteria</taxon>
        <taxon>Bacillati</taxon>
        <taxon>Bacillota</taxon>
        <taxon>Clostridia</taxon>
        <taxon>Lachnospirales</taxon>
        <taxon>Lachnospiraceae</taxon>
        <taxon>Mediterraneibacter</taxon>
    </lineage>
</organism>
<dbReference type="InterPro" id="IPR016797">
    <property type="entry name" value="UCP021898"/>
</dbReference>
<dbReference type="SUPFAM" id="SSF51556">
    <property type="entry name" value="Metallo-dependent hydrolases"/>
    <property type="match status" value="1"/>
</dbReference>
<comment type="caution">
    <text evidence="1">The sequence shown here is derived from an EMBL/GenBank/DDBJ whole genome shotgun (WGS) entry which is preliminary data.</text>
</comment>